<gene>
    <name evidence="9" type="ORF">A3A79_01185</name>
</gene>
<feature type="transmembrane region" description="Helical" evidence="7">
    <location>
        <begin position="27"/>
        <end position="45"/>
    </location>
</feature>
<dbReference type="Gene3D" id="1.20.144.10">
    <property type="entry name" value="Phosphatidic acid phosphatase type 2/haloperoxidase"/>
    <property type="match status" value="1"/>
</dbReference>
<evidence type="ECO:0000256" key="7">
    <source>
        <dbReference type="SAM" id="Phobius"/>
    </source>
</evidence>
<accession>A0A1F6AHC3</accession>
<dbReference type="SMART" id="SM00014">
    <property type="entry name" value="acidPPc"/>
    <property type="match status" value="1"/>
</dbReference>
<dbReference type="STRING" id="1798392.A3A79_01185"/>
<evidence type="ECO:0000313" key="10">
    <source>
        <dbReference type="Proteomes" id="UP000178759"/>
    </source>
</evidence>
<dbReference type="PANTHER" id="PTHR14969:SF62">
    <property type="entry name" value="DECAPRENYLPHOSPHORYL-5-PHOSPHORIBOSE PHOSPHATASE RV3807C-RELATED"/>
    <property type="match status" value="1"/>
</dbReference>
<proteinExistence type="predicted"/>
<keyword evidence="5 7" id="KW-1133">Transmembrane helix</keyword>
<evidence type="ECO:0000256" key="5">
    <source>
        <dbReference type="ARBA" id="ARBA00022989"/>
    </source>
</evidence>
<feature type="transmembrane region" description="Helical" evidence="7">
    <location>
        <begin position="50"/>
        <end position="69"/>
    </location>
</feature>
<name>A0A1F6AHC3_9BACT</name>
<reference evidence="9 10" key="1">
    <citation type="journal article" date="2016" name="Nat. Commun.">
        <title>Thousands of microbial genomes shed light on interconnected biogeochemical processes in an aquifer system.</title>
        <authorList>
            <person name="Anantharaman K."/>
            <person name="Brown C.T."/>
            <person name="Hug L.A."/>
            <person name="Sharon I."/>
            <person name="Castelle C.J."/>
            <person name="Probst A.J."/>
            <person name="Thomas B.C."/>
            <person name="Singh A."/>
            <person name="Wilkins M.J."/>
            <person name="Karaoz U."/>
            <person name="Brodie E.L."/>
            <person name="Williams K.H."/>
            <person name="Hubbard S.S."/>
            <person name="Banfield J.F."/>
        </authorList>
    </citation>
    <scope>NUCLEOTIDE SEQUENCE [LARGE SCALE GENOMIC DNA]</scope>
</reference>
<feature type="domain" description="Phosphatidic acid phosphatase type 2/haloperoxidase" evidence="8">
    <location>
        <begin position="51"/>
        <end position="149"/>
    </location>
</feature>
<comment type="subcellular location">
    <subcellularLocation>
        <location evidence="1">Cell membrane</location>
        <topology evidence="1">Multi-pass membrane protein</topology>
    </subcellularLocation>
</comment>
<dbReference type="SUPFAM" id="SSF48317">
    <property type="entry name" value="Acid phosphatase/Vanadium-dependent haloperoxidase"/>
    <property type="match status" value="1"/>
</dbReference>
<evidence type="ECO:0000259" key="8">
    <source>
        <dbReference type="SMART" id="SM00014"/>
    </source>
</evidence>
<feature type="transmembrane region" description="Helical" evidence="7">
    <location>
        <begin position="81"/>
        <end position="104"/>
    </location>
</feature>
<feature type="transmembrane region" description="Helical" evidence="7">
    <location>
        <begin position="111"/>
        <end position="128"/>
    </location>
</feature>
<evidence type="ECO:0000313" key="9">
    <source>
        <dbReference type="EMBL" id="OGG23803.1"/>
    </source>
</evidence>
<comment type="caution">
    <text evidence="9">The sequence shown here is derived from an EMBL/GenBank/DDBJ whole genome shotgun (WGS) entry which is preliminary data.</text>
</comment>
<protein>
    <recommendedName>
        <fullName evidence="8">Phosphatidic acid phosphatase type 2/haloperoxidase domain-containing protein</fullName>
    </recommendedName>
</protein>
<dbReference type="InterPro" id="IPR036938">
    <property type="entry name" value="PAP2/HPO_sf"/>
</dbReference>
<dbReference type="Pfam" id="PF01569">
    <property type="entry name" value="PAP2"/>
    <property type="match status" value="1"/>
</dbReference>
<keyword evidence="6 7" id="KW-0472">Membrane</keyword>
<dbReference type="EMBL" id="MFJV01000001">
    <property type="protein sequence ID" value="OGG23803.1"/>
    <property type="molecule type" value="Genomic_DNA"/>
</dbReference>
<dbReference type="GO" id="GO:0016787">
    <property type="term" value="F:hydrolase activity"/>
    <property type="evidence" value="ECO:0007669"/>
    <property type="project" value="UniProtKB-KW"/>
</dbReference>
<dbReference type="GO" id="GO:0005886">
    <property type="term" value="C:plasma membrane"/>
    <property type="evidence" value="ECO:0007669"/>
    <property type="project" value="UniProtKB-SubCell"/>
</dbReference>
<keyword evidence="3 7" id="KW-0812">Transmembrane</keyword>
<keyword evidence="4" id="KW-0378">Hydrolase</keyword>
<evidence type="ECO:0000256" key="6">
    <source>
        <dbReference type="ARBA" id="ARBA00023136"/>
    </source>
</evidence>
<feature type="transmembrane region" description="Helical" evidence="7">
    <location>
        <begin position="134"/>
        <end position="152"/>
    </location>
</feature>
<organism evidence="9 10">
    <name type="scientific">Candidatus Gottesmanbacteria bacterium RIFCSPLOWO2_01_FULL_43_11b</name>
    <dbReference type="NCBI Taxonomy" id="1798392"/>
    <lineage>
        <taxon>Bacteria</taxon>
        <taxon>Candidatus Gottesmaniibacteriota</taxon>
    </lineage>
</organism>
<dbReference type="AlphaFoldDB" id="A0A1F6AHC3"/>
<evidence type="ECO:0000256" key="1">
    <source>
        <dbReference type="ARBA" id="ARBA00004651"/>
    </source>
</evidence>
<dbReference type="PANTHER" id="PTHR14969">
    <property type="entry name" value="SPHINGOSINE-1-PHOSPHATE PHOSPHOHYDROLASE"/>
    <property type="match status" value="1"/>
</dbReference>
<evidence type="ECO:0000256" key="2">
    <source>
        <dbReference type="ARBA" id="ARBA00022475"/>
    </source>
</evidence>
<dbReference type="Proteomes" id="UP000178759">
    <property type="component" value="Unassembled WGS sequence"/>
</dbReference>
<dbReference type="InterPro" id="IPR000326">
    <property type="entry name" value="PAP2/HPO"/>
</dbReference>
<keyword evidence="2" id="KW-1003">Cell membrane</keyword>
<evidence type="ECO:0000256" key="4">
    <source>
        <dbReference type="ARBA" id="ARBA00022801"/>
    </source>
</evidence>
<evidence type="ECO:0000256" key="3">
    <source>
        <dbReference type="ARBA" id="ARBA00022692"/>
    </source>
</evidence>
<sequence>MIETLLALDQRLFAIINGLPHNDFFDGFAMLITGVGAGWFLWYVLRKHKVFFPLMITAGVSWIFSEFIIKPFFARPRPSVYAGFSFPSSHAMVAFTLATVLSGFEPRWKRSLYFLATIIGISRIYLGVHYPSDVIIGAGLGWIIGIEARRLMQVKSYRHRKK</sequence>